<proteinExistence type="predicted"/>
<organism evidence="1">
    <name type="scientific">marine sediment metagenome</name>
    <dbReference type="NCBI Taxonomy" id="412755"/>
    <lineage>
        <taxon>unclassified sequences</taxon>
        <taxon>metagenomes</taxon>
        <taxon>ecological metagenomes</taxon>
    </lineage>
</organism>
<name>X0WPU0_9ZZZZ</name>
<gene>
    <name evidence="1" type="ORF">S01H1_68510</name>
</gene>
<evidence type="ECO:0000313" key="1">
    <source>
        <dbReference type="EMBL" id="GAG32675.1"/>
    </source>
</evidence>
<reference evidence="1" key="1">
    <citation type="journal article" date="2014" name="Front. Microbiol.">
        <title>High frequency of phylogenetically diverse reductive dehalogenase-homologous genes in deep subseafloor sedimentary metagenomes.</title>
        <authorList>
            <person name="Kawai M."/>
            <person name="Futagami T."/>
            <person name="Toyoda A."/>
            <person name="Takaki Y."/>
            <person name="Nishi S."/>
            <person name="Hori S."/>
            <person name="Arai W."/>
            <person name="Tsubouchi T."/>
            <person name="Morono Y."/>
            <person name="Uchiyama I."/>
            <person name="Ito T."/>
            <person name="Fujiyama A."/>
            <person name="Inagaki F."/>
            <person name="Takami H."/>
        </authorList>
    </citation>
    <scope>NUCLEOTIDE SEQUENCE</scope>
    <source>
        <strain evidence="1">Expedition CK06-06</strain>
    </source>
</reference>
<sequence>MTVQSMAAYLISRDGLFDLLTRVTDIYSVFVPVRRGEKRFFTKFEPSSSPEESSKEMENGQYVIGEVRTFEPLKIFYLRSRGIVADGFEDTVTRAEQKPYCIVGAKACDIKGFKVQ</sequence>
<protein>
    <submittedName>
        <fullName evidence="1">Uncharacterized protein</fullName>
    </submittedName>
</protein>
<accession>X0WPU0</accession>
<dbReference type="EMBL" id="BARS01045436">
    <property type="protein sequence ID" value="GAG32675.1"/>
    <property type="molecule type" value="Genomic_DNA"/>
</dbReference>
<dbReference type="AlphaFoldDB" id="X0WPU0"/>
<feature type="non-terminal residue" evidence="1">
    <location>
        <position position="116"/>
    </location>
</feature>
<comment type="caution">
    <text evidence="1">The sequence shown here is derived from an EMBL/GenBank/DDBJ whole genome shotgun (WGS) entry which is preliminary data.</text>
</comment>